<accession>A0A6G1L0V5</accession>
<name>A0A6G1L0V5_9PEZI</name>
<evidence type="ECO:0000313" key="2">
    <source>
        <dbReference type="Proteomes" id="UP000799436"/>
    </source>
</evidence>
<protein>
    <submittedName>
        <fullName evidence="1">Uncharacterized protein</fullName>
    </submittedName>
</protein>
<evidence type="ECO:0000313" key="1">
    <source>
        <dbReference type="EMBL" id="KAF2766169.1"/>
    </source>
</evidence>
<proteinExistence type="predicted"/>
<reference evidence="1" key="1">
    <citation type="journal article" date="2020" name="Stud. Mycol.">
        <title>101 Dothideomycetes genomes: a test case for predicting lifestyles and emergence of pathogens.</title>
        <authorList>
            <person name="Haridas S."/>
            <person name="Albert R."/>
            <person name="Binder M."/>
            <person name="Bloem J."/>
            <person name="Labutti K."/>
            <person name="Salamov A."/>
            <person name="Andreopoulos B."/>
            <person name="Baker S."/>
            <person name="Barry K."/>
            <person name="Bills G."/>
            <person name="Bluhm B."/>
            <person name="Cannon C."/>
            <person name="Castanera R."/>
            <person name="Culley D."/>
            <person name="Daum C."/>
            <person name="Ezra D."/>
            <person name="Gonzalez J."/>
            <person name="Henrissat B."/>
            <person name="Kuo A."/>
            <person name="Liang C."/>
            <person name="Lipzen A."/>
            <person name="Lutzoni F."/>
            <person name="Magnuson J."/>
            <person name="Mondo S."/>
            <person name="Nolan M."/>
            <person name="Ohm R."/>
            <person name="Pangilinan J."/>
            <person name="Park H.-J."/>
            <person name="Ramirez L."/>
            <person name="Alfaro M."/>
            <person name="Sun H."/>
            <person name="Tritt A."/>
            <person name="Yoshinaga Y."/>
            <person name="Zwiers L.-H."/>
            <person name="Turgeon B."/>
            <person name="Goodwin S."/>
            <person name="Spatafora J."/>
            <person name="Crous P."/>
            <person name="Grigoriev I."/>
        </authorList>
    </citation>
    <scope>NUCLEOTIDE SEQUENCE</scope>
    <source>
        <strain evidence="1">CBS 116005</strain>
    </source>
</reference>
<keyword evidence="2" id="KW-1185">Reference proteome</keyword>
<dbReference type="Proteomes" id="UP000799436">
    <property type="component" value="Unassembled WGS sequence"/>
</dbReference>
<organism evidence="1 2">
    <name type="scientific">Teratosphaeria nubilosa</name>
    <dbReference type="NCBI Taxonomy" id="161662"/>
    <lineage>
        <taxon>Eukaryota</taxon>
        <taxon>Fungi</taxon>
        <taxon>Dikarya</taxon>
        <taxon>Ascomycota</taxon>
        <taxon>Pezizomycotina</taxon>
        <taxon>Dothideomycetes</taxon>
        <taxon>Dothideomycetidae</taxon>
        <taxon>Mycosphaerellales</taxon>
        <taxon>Teratosphaeriaceae</taxon>
        <taxon>Teratosphaeria</taxon>
    </lineage>
</organism>
<gene>
    <name evidence="1" type="ORF">EJ03DRAFT_354192</name>
</gene>
<dbReference type="EMBL" id="ML995876">
    <property type="protein sequence ID" value="KAF2766169.1"/>
    <property type="molecule type" value="Genomic_DNA"/>
</dbReference>
<dbReference type="AlphaFoldDB" id="A0A6G1L0V5"/>
<sequence>MRKASKCTTSAPTGSILTPTTFRTTSMNQIISAERFFNYSQYLILINHLVLHAKDTDYWATYTRGRNGAWATVWGNDEEDHGRDAYREYHRAFVNDSWIWDHKEADSVPLDAECDEELEDEAAADARAGALPGGLGVTAAELRGLLEKGL</sequence>